<dbReference type="Gramene" id="KOM25919">
    <property type="protein sequence ID" value="KOM25919"/>
    <property type="gene ID" value="LR48_Vigan205s005600"/>
</dbReference>
<dbReference type="Proteomes" id="UP000053144">
    <property type="component" value="Unassembled WGS sequence"/>
</dbReference>
<dbReference type="PANTHER" id="PTHR47885">
    <property type="entry name" value="AP-5 COMPLEX SUBUNIT ZETA-1"/>
    <property type="match status" value="1"/>
</dbReference>
<evidence type="ECO:0000313" key="1">
    <source>
        <dbReference type="EMBL" id="KOM25919.1"/>
    </source>
</evidence>
<evidence type="ECO:0000313" key="2">
    <source>
        <dbReference type="Proteomes" id="UP000053144"/>
    </source>
</evidence>
<dbReference type="AlphaFoldDB" id="A0A0L9T736"/>
<dbReference type="PANTHER" id="PTHR47885:SF1">
    <property type="entry name" value="AP-5 COMPLEX SUBUNIT ZETA-1"/>
    <property type="match status" value="1"/>
</dbReference>
<protein>
    <submittedName>
        <fullName evidence="1">Uncharacterized protein</fullName>
    </submittedName>
</protein>
<gene>
    <name evidence="1" type="ORF">LR48_Vigan205s005600</name>
</gene>
<dbReference type="EMBL" id="KQ258294">
    <property type="protein sequence ID" value="KOM25919.1"/>
    <property type="molecule type" value="Genomic_DNA"/>
</dbReference>
<reference evidence="2" key="1">
    <citation type="journal article" date="2015" name="Proc. Natl. Acad. Sci. U.S.A.">
        <title>Genome sequencing of adzuki bean (Vigna angularis) provides insight into high starch and low fat accumulation and domestication.</title>
        <authorList>
            <person name="Yang K."/>
            <person name="Tian Z."/>
            <person name="Chen C."/>
            <person name="Luo L."/>
            <person name="Zhao B."/>
            <person name="Wang Z."/>
            <person name="Yu L."/>
            <person name="Li Y."/>
            <person name="Sun Y."/>
            <person name="Li W."/>
            <person name="Chen Y."/>
            <person name="Li Y."/>
            <person name="Zhang Y."/>
            <person name="Ai D."/>
            <person name="Zhao J."/>
            <person name="Shang C."/>
            <person name="Ma Y."/>
            <person name="Wu B."/>
            <person name="Wang M."/>
            <person name="Gao L."/>
            <person name="Sun D."/>
            <person name="Zhang P."/>
            <person name="Guo F."/>
            <person name="Wang W."/>
            <person name="Li Y."/>
            <person name="Wang J."/>
            <person name="Varshney R.K."/>
            <person name="Wang J."/>
            <person name="Ling H.Q."/>
            <person name="Wan P."/>
        </authorList>
    </citation>
    <scope>NUCLEOTIDE SEQUENCE</scope>
    <source>
        <strain evidence="2">cv. Jingnong 6</strain>
    </source>
</reference>
<organism evidence="1 2">
    <name type="scientific">Phaseolus angularis</name>
    <name type="common">Azuki bean</name>
    <name type="synonym">Vigna angularis</name>
    <dbReference type="NCBI Taxonomy" id="3914"/>
    <lineage>
        <taxon>Eukaryota</taxon>
        <taxon>Viridiplantae</taxon>
        <taxon>Streptophyta</taxon>
        <taxon>Embryophyta</taxon>
        <taxon>Tracheophyta</taxon>
        <taxon>Spermatophyta</taxon>
        <taxon>Magnoliopsida</taxon>
        <taxon>eudicotyledons</taxon>
        <taxon>Gunneridae</taxon>
        <taxon>Pentapetalae</taxon>
        <taxon>rosids</taxon>
        <taxon>fabids</taxon>
        <taxon>Fabales</taxon>
        <taxon>Fabaceae</taxon>
        <taxon>Papilionoideae</taxon>
        <taxon>50 kb inversion clade</taxon>
        <taxon>NPAAA clade</taxon>
        <taxon>indigoferoid/millettioid clade</taxon>
        <taxon>Phaseoleae</taxon>
        <taxon>Vigna</taxon>
    </lineage>
</organism>
<name>A0A0L9T736_PHAAN</name>
<proteinExistence type="predicted"/>
<sequence>MSEKDLGWDFHLRKLSVSGRDSNTANDPASDPSLLPSVTKLHALCKTENSEDLVARVYTSAALQLPSLNLEPPMAFFCL</sequence>
<accession>A0A0L9T736</accession>
<dbReference type="STRING" id="3914.A0A0L9T736"/>